<organism evidence="5">
    <name type="scientific">Pseudomonas saudimassiliensis</name>
    <dbReference type="NCBI Taxonomy" id="1461581"/>
    <lineage>
        <taxon>Bacteria</taxon>
        <taxon>Pseudomonadati</taxon>
        <taxon>Pseudomonadota</taxon>
        <taxon>Gammaproteobacteria</taxon>
        <taxon>Pseudomonadales</taxon>
        <taxon>Pseudomonadaceae</taxon>
        <taxon>Pseudomonas</taxon>
    </lineage>
</organism>
<dbReference type="GO" id="GO:0000976">
    <property type="term" value="F:transcription cis-regulatory region binding"/>
    <property type="evidence" value="ECO:0007669"/>
    <property type="project" value="TreeGrafter"/>
</dbReference>
<evidence type="ECO:0000256" key="3">
    <source>
        <dbReference type="ARBA" id="ARBA00023163"/>
    </source>
</evidence>
<dbReference type="AlphaFoldDB" id="A0A078M0K9"/>
<keyword evidence="2" id="KW-0238">DNA-binding</keyword>
<dbReference type="InterPro" id="IPR018060">
    <property type="entry name" value="HTH_AraC"/>
</dbReference>
<dbReference type="PANTHER" id="PTHR47894:SF1">
    <property type="entry name" value="HTH-TYPE TRANSCRIPTIONAL REGULATOR VQSM"/>
    <property type="match status" value="1"/>
</dbReference>
<dbReference type="RefSeq" id="WP_044497852.1">
    <property type="nucleotide sequence ID" value="NZ_LK391969.1"/>
</dbReference>
<evidence type="ECO:0000256" key="1">
    <source>
        <dbReference type="ARBA" id="ARBA00023015"/>
    </source>
</evidence>
<dbReference type="PANTHER" id="PTHR47894">
    <property type="entry name" value="HTH-TYPE TRANSCRIPTIONAL REGULATOR GADX"/>
    <property type="match status" value="1"/>
</dbReference>
<reference evidence="5" key="1">
    <citation type="submission" date="2014-07" db="EMBL/GenBank/DDBJ databases">
        <authorList>
            <person name="Urmite Genomes Urmite Genomes"/>
        </authorList>
    </citation>
    <scope>NUCLEOTIDE SEQUENCE</scope>
    <source>
        <strain evidence="5">12M76_air</strain>
    </source>
</reference>
<dbReference type="GO" id="GO:0003700">
    <property type="term" value="F:DNA-binding transcription factor activity"/>
    <property type="evidence" value="ECO:0007669"/>
    <property type="project" value="InterPro"/>
</dbReference>
<keyword evidence="1" id="KW-0805">Transcription regulation</keyword>
<sequence length="326" mass="36831">MHESSEQSVTPRYSQAIVQMAERLGIALPDHLSTRLDGLQRVPIHWQDELWQAFCQASHDPLIGLRLGLEIQVGHLDSLGMLLVTCDTLGEALEELVEYAPVISDGGAFHMRREAGLVLIDYRPRFEVRQAERAEAALGSLLNLTRWATGGRFQPAGIWLRHQPLDAPERYAALAGCAVHFAADHYQLGLSIEQLALPQIQANSALRDHLRQLADQMLAEVGRQSLCAEVEQLIRTHPRWGKERIAAQLQISGRHLHRRLAEDGLSFKTLRDSVLQTMACQMLESDQRLAQIAEQLGFSDENAFTRAFRRWQGVTPARYRERESVR</sequence>
<feature type="domain" description="HTH araC/xylS-type" evidence="4">
    <location>
        <begin position="224"/>
        <end position="322"/>
    </location>
</feature>
<evidence type="ECO:0000259" key="4">
    <source>
        <dbReference type="PROSITE" id="PS01124"/>
    </source>
</evidence>
<dbReference type="InterPro" id="IPR032687">
    <property type="entry name" value="AraC-type_N"/>
</dbReference>
<dbReference type="PRINTS" id="PR00032">
    <property type="entry name" value="HTHARAC"/>
</dbReference>
<dbReference type="Pfam" id="PF12625">
    <property type="entry name" value="Arabinose_bd"/>
    <property type="match status" value="1"/>
</dbReference>
<dbReference type="Gene3D" id="1.10.10.60">
    <property type="entry name" value="Homeodomain-like"/>
    <property type="match status" value="1"/>
</dbReference>
<dbReference type="SUPFAM" id="SSF46689">
    <property type="entry name" value="Homeodomain-like"/>
    <property type="match status" value="1"/>
</dbReference>
<dbReference type="InterPro" id="IPR020449">
    <property type="entry name" value="Tscrpt_reg_AraC-type_HTH"/>
</dbReference>
<evidence type="ECO:0000256" key="2">
    <source>
        <dbReference type="ARBA" id="ARBA00023125"/>
    </source>
</evidence>
<accession>A0A078M0K9</accession>
<proteinExistence type="predicted"/>
<dbReference type="EMBL" id="LM997413">
    <property type="protein sequence ID" value="CEA00913.1"/>
    <property type="molecule type" value="Genomic_DNA"/>
</dbReference>
<dbReference type="InterPro" id="IPR009057">
    <property type="entry name" value="Homeodomain-like_sf"/>
</dbReference>
<dbReference type="GO" id="GO:0005829">
    <property type="term" value="C:cytosol"/>
    <property type="evidence" value="ECO:0007669"/>
    <property type="project" value="TreeGrafter"/>
</dbReference>
<dbReference type="OrthoDB" id="5722175at2"/>
<dbReference type="EMBL" id="LK391969">
    <property type="protein sequence ID" value="CEF25321.1"/>
    <property type="molecule type" value="Genomic_DNA"/>
</dbReference>
<dbReference type="SMART" id="SM00342">
    <property type="entry name" value="HTH_ARAC"/>
    <property type="match status" value="1"/>
</dbReference>
<keyword evidence="3" id="KW-0804">Transcription</keyword>
<dbReference type="Pfam" id="PF12833">
    <property type="entry name" value="HTH_18"/>
    <property type="match status" value="1"/>
</dbReference>
<evidence type="ECO:0000313" key="5">
    <source>
        <dbReference type="EMBL" id="CEA00913.1"/>
    </source>
</evidence>
<name>A0A078M0K9_9PSED</name>
<gene>
    <name evidence="5" type="ORF">BN1049_00223</name>
</gene>
<dbReference type="PROSITE" id="PS01124">
    <property type="entry name" value="HTH_ARAC_FAMILY_2"/>
    <property type="match status" value="1"/>
</dbReference>
<dbReference type="PATRIC" id="fig|1461581.3.peg.218"/>
<protein>
    <submittedName>
        <fullName evidence="5">AraC family transcriptional regulator</fullName>
    </submittedName>
</protein>